<gene>
    <name evidence="1" type="ORF">F0562_001436</name>
</gene>
<accession>A0A5J5C3K3</accession>
<dbReference type="AlphaFoldDB" id="A0A5J5C3K3"/>
<name>A0A5J5C3K3_9ASTE</name>
<dbReference type="Proteomes" id="UP000325577">
    <property type="component" value="Linkage Group LG0"/>
</dbReference>
<keyword evidence="2" id="KW-1185">Reference proteome</keyword>
<protein>
    <submittedName>
        <fullName evidence="1">Uncharacterized protein</fullName>
    </submittedName>
</protein>
<reference evidence="1 2" key="1">
    <citation type="submission" date="2019-09" db="EMBL/GenBank/DDBJ databases">
        <title>A chromosome-level genome assembly of the Chinese tupelo Nyssa sinensis.</title>
        <authorList>
            <person name="Yang X."/>
            <person name="Kang M."/>
            <person name="Yang Y."/>
            <person name="Xiong H."/>
            <person name="Wang M."/>
            <person name="Zhang Z."/>
            <person name="Wang Z."/>
            <person name="Wu H."/>
            <person name="Ma T."/>
            <person name="Liu J."/>
            <person name="Xi Z."/>
        </authorList>
    </citation>
    <scope>NUCLEOTIDE SEQUENCE [LARGE SCALE GENOMIC DNA]</scope>
    <source>
        <strain evidence="1">J267</strain>
        <tissue evidence="1">Leaf</tissue>
    </source>
</reference>
<sequence>MNFKFNDNSHMQRLISSFLKIDSLAVLSPFTIRGCSSPHFDDGGLSFSTCVAVTLDAGDCKRRSLPFLHDRRTARLTVAGFAKLGFDADTPQFLNLLH</sequence>
<proteinExistence type="predicted"/>
<dbReference type="EMBL" id="CM018031">
    <property type="protein sequence ID" value="KAA8549546.1"/>
    <property type="molecule type" value="Genomic_DNA"/>
</dbReference>
<evidence type="ECO:0000313" key="2">
    <source>
        <dbReference type="Proteomes" id="UP000325577"/>
    </source>
</evidence>
<evidence type="ECO:0000313" key="1">
    <source>
        <dbReference type="EMBL" id="KAA8549546.1"/>
    </source>
</evidence>
<organism evidence="1 2">
    <name type="scientific">Nyssa sinensis</name>
    <dbReference type="NCBI Taxonomy" id="561372"/>
    <lineage>
        <taxon>Eukaryota</taxon>
        <taxon>Viridiplantae</taxon>
        <taxon>Streptophyta</taxon>
        <taxon>Embryophyta</taxon>
        <taxon>Tracheophyta</taxon>
        <taxon>Spermatophyta</taxon>
        <taxon>Magnoliopsida</taxon>
        <taxon>eudicotyledons</taxon>
        <taxon>Gunneridae</taxon>
        <taxon>Pentapetalae</taxon>
        <taxon>asterids</taxon>
        <taxon>Cornales</taxon>
        <taxon>Nyssaceae</taxon>
        <taxon>Nyssa</taxon>
    </lineage>
</organism>